<name>A0A0F9HJ98_9ZZZZ</name>
<dbReference type="AlphaFoldDB" id="A0A0F9HJ98"/>
<accession>A0A0F9HJ98</accession>
<proteinExistence type="predicted"/>
<gene>
    <name evidence="1" type="ORF">LCGC14_1695870</name>
</gene>
<reference evidence="1" key="1">
    <citation type="journal article" date="2015" name="Nature">
        <title>Complex archaea that bridge the gap between prokaryotes and eukaryotes.</title>
        <authorList>
            <person name="Spang A."/>
            <person name="Saw J.H."/>
            <person name="Jorgensen S.L."/>
            <person name="Zaremba-Niedzwiedzka K."/>
            <person name="Martijn J."/>
            <person name="Lind A.E."/>
            <person name="van Eijk R."/>
            <person name="Schleper C."/>
            <person name="Guy L."/>
            <person name="Ettema T.J."/>
        </authorList>
    </citation>
    <scope>NUCLEOTIDE SEQUENCE</scope>
</reference>
<organism evidence="1">
    <name type="scientific">marine sediment metagenome</name>
    <dbReference type="NCBI Taxonomy" id="412755"/>
    <lineage>
        <taxon>unclassified sequences</taxon>
        <taxon>metagenomes</taxon>
        <taxon>ecological metagenomes</taxon>
    </lineage>
</organism>
<protein>
    <submittedName>
        <fullName evidence="1">Uncharacterized protein</fullName>
    </submittedName>
</protein>
<evidence type="ECO:0000313" key="1">
    <source>
        <dbReference type="EMBL" id="KKM15461.1"/>
    </source>
</evidence>
<feature type="non-terminal residue" evidence="1">
    <location>
        <position position="1"/>
    </location>
</feature>
<sequence length="115" mass="12980">IVIFIRDLLRTNVTDPESRTNGIGFVMTAYPKRTVQYPIITVRQTNITTTKLGMSSEVHLAVVDLEVRIWAKNAKQIDELTSDVIEVLRDAQYDASGTDNEEIFGFNITFDITPC</sequence>
<dbReference type="EMBL" id="LAZR01014903">
    <property type="protein sequence ID" value="KKM15461.1"/>
    <property type="molecule type" value="Genomic_DNA"/>
</dbReference>
<comment type="caution">
    <text evidence="1">The sequence shown here is derived from an EMBL/GenBank/DDBJ whole genome shotgun (WGS) entry which is preliminary data.</text>
</comment>